<keyword evidence="4" id="KW-0963">Cytoplasm</keyword>
<dbReference type="GO" id="GO:0005829">
    <property type="term" value="C:cytosol"/>
    <property type="evidence" value="ECO:0007669"/>
    <property type="project" value="TreeGrafter"/>
</dbReference>
<evidence type="ECO:0000256" key="6">
    <source>
        <dbReference type="ARBA" id="ARBA00022741"/>
    </source>
</evidence>
<dbReference type="EC" id="6.1.1.12" evidence="3"/>
<keyword evidence="7" id="KW-0067">ATP-binding</keyword>
<accession>A0A2T4AYV9</accession>
<dbReference type="InterPro" id="IPR004523">
    <property type="entry name" value="Asp-tRNA_synthase_2"/>
</dbReference>
<reference evidence="14" key="1">
    <citation type="submission" date="2016-07" db="EMBL/GenBank/DDBJ databases">
        <title>Multiple horizontal gene transfer events from other fungi enriched the ability of initially mycotrophic Trichoderma (Ascomycota) to feed on dead plant biomass.</title>
        <authorList>
            <consortium name="DOE Joint Genome Institute"/>
            <person name="Atanasova L."/>
            <person name="Chenthamara K."/>
            <person name="Zhang J."/>
            <person name="Grujic M."/>
            <person name="Henrissat B."/>
            <person name="Kuo A."/>
            <person name="Aerts A."/>
            <person name="Salamov A."/>
            <person name="Lipzen A."/>
            <person name="Labutti K."/>
            <person name="Barry K."/>
            <person name="Miao Y."/>
            <person name="Rahimi M.J."/>
            <person name="Shen Q."/>
            <person name="Grigoriev I.V."/>
            <person name="Kubicek C.P."/>
            <person name="Druzhinina I.S."/>
        </authorList>
    </citation>
    <scope>NUCLEOTIDE SEQUENCE [LARGE SCALE GENOMIC DNA]</scope>
    <source>
        <strain evidence="14">TUCIM 6016</strain>
    </source>
</reference>
<dbReference type="RefSeq" id="XP_024745573.1">
    <property type="nucleotide sequence ID" value="XM_024896468.1"/>
</dbReference>
<evidence type="ECO:0000313" key="14">
    <source>
        <dbReference type="Proteomes" id="UP000241546"/>
    </source>
</evidence>
<dbReference type="PANTHER" id="PTHR43450:SF4">
    <property type="entry name" value="ASPARTATE--TRNA LIGASE"/>
    <property type="match status" value="1"/>
</dbReference>
<evidence type="ECO:0000256" key="2">
    <source>
        <dbReference type="ARBA" id="ARBA00005312"/>
    </source>
</evidence>
<dbReference type="InterPro" id="IPR045864">
    <property type="entry name" value="aa-tRNA-synth_II/BPL/LPL"/>
</dbReference>
<sequence length="488" mass="53398">MGADELPATNLQTSGIDPNKPGGPNEGIAFTGRVHNLSPNEGDGSIALLLRKNGRFFRCKLKSADGADPAICATARRLTPESLVRISCGVIASDNASSETFTITQVSSLVILSEAKANLAGNVPKLHGAPGEPLPPLGERLLLLDTRLDNRLLDARVAATASIFKIFSAVHNSAVKYLAGQDFHYIPTPAFVGYEFPAEEEDHFYLDYLGRQAMLAPTGEVHLGMALAADLERVYDIHTVFRREPKSDGRHLTEFTMLELVFALNNDWTEILELADSLLVFLLRSLQEDDKSARHTAAAQRLYPAAGSFKLGLDKNGKLPRVRFDEAKAILRDHLGKAAHVEEDLTRDEEALLGHLFASNQSPLDSPPTDVFIITHFPKHLRPCNVSSLGRDDATTNSFDIILRGQEIVTGCQLLHSHEEVRAAFTNRAHPIDPDCPGWQPYTEAHEIGMPPWGGFGLGLNRLVQGYLGLGDVRETVLFPRDACRLAP</sequence>
<keyword evidence="5" id="KW-0436">Ligase</keyword>
<proteinExistence type="inferred from homology"/>
<keyword evidence="9" id="KW-0030">Aminoacyl-tRNA synthetase</keyword>
<evidence type="ECO:0000256" key="5">
    <source>
        <dbReference type="ARBA" id="ARBA00022598"/>
    </source>
</evidence>
<feature type="region of interest" description="Disordered" evidence="11">
    <location>
        <begin position="1"/>
        <end position="25"/>
    </location>
</feature>
<evidence type="ECO:0000313" key="13">
    <source>
        <dbReference type="EMBL" id="PTB62253.1"/>
    </source>
</evidence>
<dbReference type="PROSITE" id="PS50862">
    <property type="entry name" value="AA_TRNA_LIGASE_II"/>
    <property type="match status" value="1"/>
</dbReference>
<dbReference type="AlphaFoldDB" id="A0A2T4AYV9"/>
<comment type="catalytic activity">
    <reaction evidence="10">
        <text>tRNA(Asp) + L-aspartate + ATP = L-aspartyl-tRNA(Asp) + AMP + diphosphate</text>
        <dbReference type="Rhea" id="RHEA:19649"/>
        <dbReference type="Rhea" id="RHEA-COMP:9660"/>
        <dbReference type="Rhea" id="RHEA-COMP:9678"/>
        <dbReference type="ChEBI" id="CHEBI:29991"/>
        <dbReference type="ChEBI" id="CHEBI:30616"/>
        <dbReference type="ChEBI" id="CHEBI:33019"/>
        <dbReference type="ChEBI" id="CHEBI:78442"/>
        <dbReference type="ChEBI" id="CHEBI:78516"/>
        <dbReference type="ChEBI" id="CHEBI:456215"/>
        <dbReference type="EC" id="6.1.1.12"/>
    </reaction>
</comment>
<dbReference type="Pfam" id="PF00152">
    <property type="entry name" value="tRNA-synt_2"/>
    <property type="match status" value="1"/>
</dbReference>
<dbReference type="Gene3D" id="3.30.930.10">
    <property type="entry name" value="Bira Bifunctional Protein, Domain 2"/>
    <property type="match status" value="1"/>
</dbReference>
<evidence type="ECO:0000256" key="8">
    <source>
        <dbReference type="ARBA" id="ARBA00022917"/>
    </source>
</evidence>
<organism evidence="13 14">
    <name type="scientific">Trichoderma citrinoviride</name>
    <dbReference type="NCBI Taxonomy" id="58853"/>
    <lineage>
        <taxon>Eukaryota</taxon>
        <taxon>Fungi</taxon>
        <taxon>Dikarya</taxon>
        <taxon>Ascomycota</taxon>
        <taxon>Pezizomycotina</taxon>
        <taxon>Sordariomycetes</taxon>
        <taxon>Hypocreomycetidae</taxon>
        <taxon>Hypocreales</taxon>
        <taxon>Hypocreaceae</taxon>
        <taxon>Trichoderma</taxon>
    </lineage>
</organism>
<dbReference type="GO" id="GO:0005524">
    <property type="term" value="F:ATP binding"/>
    <property type="evidence" value="ECO:0007669"/>
    <property type="project" value="UniProtKB-KW"/>
</dbReference>
<gene>
    <name evidence="13" type="ORF">BBK36DRAFT_1186026</name>
</gene>
<evidence type="ECO:0000256" key="1">
    <source>
        <dbReference type="ARBA" id="ARBA00004496"/>
    </source>
</evidence>
<evidence type="ECO:0000259" key="12">
    <source>
        <dbReference type="PROSITE" id="PS50862"/>
    </source>
</evidence>
<dbReference type="InterPro" id="IPR006195">
    <property type="entry name" value="aa-tRNA-synth_II"/>
</dbReference>
<evidence type="ECO:0000256" key="11">
    <source>
        <dbReference type="SAM" id="MobiDB-lite"/>
    </source>
</evidence>
<dbReference type="PRINTS" id="PR01042">
    <property type="entry name" value="TRNASYNTHASP"/>
</dbReference>
<evidence type="ECO:0000256" key="4">
    <source>
        <dbReference type="ARBA" id="ARBA00022490"/>
    </source>
</evidence>
<dbReference type="InterPro" id="IPR004364">
    <property type="entry name" value="Aa-tRNA-synt_II"/>
</dbReference>
<keyword evidence="14" id="KW-1185">Reference proteome</keyword>
<keyword evidence="8" id="KW-0648">Protein biosynthesis</keyword>
<protein>
    <recommendedName>
        <fullName evidence="3">aspartate--tRNA ligase</fullName>
        <ecNumber evidence="3">6.1.1.12</ecNumber>
    </recommendedName>
</protein>
<dbReference type="InterPro" id="IPR002312">
    <property type="entry name" value="Asp/Asn-tRNA-synth_IIb"/>
</dbReference>
<evidence type="ECO:0000256" key="10">
    <source>
        <dbReference type="ARBA" id="ARBA00047904"/>
    </source>
</evidence>
<dbReference type="OrthoDB" id="372395at2759"/>
<dbReference type="GeneID" id="36604586"/>
<evidence type="ECO:0000256" key="7">
    <source>
        <dbReference type="ARBA" id="ARBA00022840"/>
    </source>
</evidence>
<evidence type="ECO:0000256" key="3">
    <source>
        <dbReference type="ARBA" id="ARBA00012841"/>
    </source>
</evidence>
<comment type="similarity">
    <text evidence="2">Belongs to the class-II aminoacyl-tRNA synthetase family. Type 2 subfamily.</text>
</comment>
<keyword evidence="6" id="KW-0547">Nucleotide-binding</keyword>
<dbReference type="GO" id="GO:0003723">
    <property type="term" value="F:RNA binding"/>
    <property type="evidence" value="ECO:0007669"/>
    <property type="project" value="TreeGrafter"/>
</dbReference>
<name>A0A2T4AYV9_9HYPO</name>
<dbReference type="GO" id="GO:0004815">
    <property type="term" value="F:aspartate-tRNA ligase activity"/>
    <property type="evidence" value="ECO:0007669"/>
    <property type="project" value="UniProtKB-EC"/>
</dbReference>
<dbReference type="EMBL" id="KZ680224">
    <property type="protein sequence ID" value="PTB62253.1"/>
    <property type="molecule type" value="Genomic_DNA"/>
</dbReference>
<dbReference type="GO" id="GO:0006422">
    <property type="term" value="P:aspartyl-tRNA aminoacylation"/>
    <property type="evidence" value="ECO:0007669"/>
    <property type="project" value="InterPro"/>
</dbReference>
<dbReference type="SUPFAM" id="SSF55681">
    <property type="entry name" value="Class II aaRS and biotin synthetases"/>
    <property type="match status" value="1"/>
</dbReference>
<dbReference type="GO" id="GO:0017101">
    <property type="term" value="C:aminoacyl-tRNA synthetase multienzyme complex"/>
    <property type="evidence" value="ECO:0007669"/>
    <property type="project" value="TreeGrafter"/>
</dbReference>
<dbReference type="Proteomes" id="UP000241546">
    <property type="component" value="Unassembled WGS sequence"/>
</dbReference>
<dbReference type="PANTHER" id="PTHR43450">
    <property type="entry name" value="ASPARTYL-TRNA SYNTHETASE"/>
    <property type="match status" value="1"/>
</dbReference>
<feature type="domain" description="Aminoacyl-transfer RNA synthetases class-II family profile" evidence="12">
    <location>
        <begin position="164"/>
        <end position="480"/>
    </location>
</feature>
<comment type="subcellular location">
    <subcellularLocation>
        <location evidence="1">Cytoplasm</location>
    </subcellularLocation>
</comment>
<evidence type="ECO:0000256" key="9">
    <source>
        <dbReference type="ARBA" id="ARBA00023146"/>
    </source>
</evidence>